<comment type="caution">
    <text evidence="1">The sequence shown here is derived from an EMBL/GenBank/DDBJ whole genome shotgun (WGS) entry which is preliminary data.</text>
</comment>
<evidence type="ECO:0000313" key="1">
    <source>
        <dbReference type="EMBL" id="KAK8478620.1"/>
    </source>
</evidence>
<organism evidence="1 2">
    <name type="scientific">Hibiscus sabdariffa</name>
    <name type="common">roselle</name>
    <dbReference type="NCBI Taxonomy" id="183260"/>
    <lineage>
        <taxon>Eukaryota</taxon>
        <taxon>Viridiplantae</taxon>
        <taxon>Streptophyta</taxon>
        <taxon>Embryophyta</taxon>
        <taxon>Tracheophyta</taxon>
        <taxon>Spermatophyta</taxon>
        <taxon>Magnoliopsida</taxon>
        <taxon>eudicotyledons</taxon>
        <taxon>Gunneridae</taxon>
        <taxon>Pentapetalae</taxon>
        <taxon>rosids</taxon>
        <taxon>malvids</taxon>
        <taxon>Malvales</taxon>
        <taxon>Malvaceae</taxon>
        <taxon>Malvoideae</taxon>
        <taxon>Hibiscus</taxon>
    </lineage>
</organism>
<evidence type="ECO:0000313" key="2">
    <source>
        <dbReference type="Proteomes" id="UP001472677"/>
    </source>
</evidence>
<accession>A0ABR1ZEM7</accession>
<keyword evidence="2" id="KW-1185">Reference proteome</keyword>
<name>A0ABR1ZEM7_9ROSI</name>
<protein>
    <submittedName>
        <fullName evidence="1">Uncharacterized protein</fullName>
    </submittedName>
</protein>
<gene>
    <name evidence="1" type="ORF">V6N12_058037</name>
</gene>
<sequence length="117" mass="12967">MIVVAGRKGRKGFQRKRKGVSGAERGCLGPLDRWDNNASGMTRGWFWTVCLSIRVDSGAGIQEHERISRRPLRLRLGDFGWLAQLSRAGKCNGLATQPYISISISISIISLRTRGKP</sequence>
<dbReference type="Proteomes" id="UP001472677">
    <property type="component" value="Unassembled WGS sequence"/>
</dbReference>
<reference evidence="1 2" key="1">
    <citation type="journal article" date="2024" name="G3 (Bethesda)">
        <title>Genome assembly of Hibiscus sabdariffa L. provides insights into metabolisms of medicinal natural products.</title>
        <authorList>
            <person name="Kim T."/>
        </authorList>
    </citation>
    <scope>NUCLEOTIDE SEQUENCE [LARGE SCALE GENOMIC DNA]</scope>
    <source>
        <strain evidence="1">TK-2024</strain>
        <tissue evidence="1">Old leaves</tissue>
    </source>
</reference>
<dbReference type="EMBL" id="JBBPBM010002458">
    <property type="protein sequence ID" value="KAK8478620.1"/>
    <property type="molecule type" value="Genomic_DNA"/>
</dbReference>
<proteinExistence type="predicted"/>